<evidence type="ECO:0000313" key="2">
    <source>
        <dbReference type="Proteomes" id="UP001642483"/>
    </source>
</evidence>
<protein>
    <submittedName>
        <fullName evidence="1">Uncharacterized protein</fullName>
    </submittedName>
</protein>
<proteinExistence type="predicted"/>
<dbReference type="EMBL" id="CAWYQH010000104">
    <property type="protein sequence ID" value="CAK8687545.1"/>
    <property type="molecule type" value="Genomic_DNA"/>
</dbReference>
<accession>A0ABP0G6T5</accession>
<organism evidence="1 2">
    <name type="scientific">Clavelina lepadiformis</name>
    <name type="common">Light-bulb sea squirt</name>
    <name type="synonym">Ascidia lepadiformis</name>
    <dbReference type="NCBI Taxonomy" id="159417"/>
    <lineage>
        <taxon>Eukaryota</taxon>
        <taxon>Metazoa</taxon>
        <taxon>Chordata</taxon>
        <taxon>Tunicata</taxon>
        <taxon>Ascidiacea</taxon>
        <taxon>Aplousobranchia</taxon>
        <taxon>Clavelinidae</taxon>
        <taxon>Clavelina</taxon>
    </lineage>
</organism>
<comment type="caution">
    <text evidence="1">The sequence shown here is derived from an EMBL/GenBank/DDBJ whole genome shotgun (WGS) entry which is preliminary data.</text>
</comment>
<gene>
    <name evidence="1" type="ORF">CVLEPA_LOCUS19613</name>
</gene>
<reference evidence="1 2" key="1">
    <citation type="submission" date="2024-02" db="EMBL/GenBank/DDBJ databases">
        <authorList>
            <person name="Daric V."/>
            <person name="Darras S."/>
        </authorList>
    </citation>
    <scope>NUCLEOTIDE SEQUENCE [LARGE SCALE GENOMIC DNA]</scope>
</reference>
<dbReference type="Proteomes" id="UP001642483">
    <property type="component" value="Unassembled WGS sequence"/>
</dbReference>
<name>A0ABP0G6T5_CLALP</name>
<sequence length="79" mass="8708">MPPNEMDGNMKKKLRQNAIARIIQACGELEEIGVAVGGMAFVNDTFNAFGSRDVRPYFLEPSVQSGFIEILHCGKGNFM</sequence>
<keyword evidence="2" id="KW-1185">Reference proteome</keyword>
<evidence type="ECO:0000313" key="1">
    <source>
        <dbReference type="EMBL" id="CAK8687545.1"/>
    </source>
</evidence>